<sequence length="448" mass="49987">MAQTINFTKEAICALPTPIVRAEYADGGGRASVNGLLLRVTPKGVKSFCVLKRIKGGKLERFTLGRFPDLTIEQARRKATDVLSTVANGDNPAEVRRKVRGELTFAEMFEEYRCRHAEAKKRTWREDVQRFEDYLCLPIGGKKLSKIERRDIRAIHEGITNSGHPTTANRVLALVSSVFGKAIEWEYAELNPATGVKRNKERSRDRFIQSDELPRFFASLAAEPNETMRDFFLLALLTGARRSNVSAMRWSDVSFERAEWRIDRTKNDDPQTVALSPEALQILVDRRDAAAANEEFVFPGDGKSGHIVEPKSAWRRVFDRDELAQLIARIEAVGGVFELKGDEAISRSLERARQHAEKLNLRTDGVRIGDLRIHDLRRTLGSWQAAAGASLAVIGKSLNHRTVTATAIYARLNLDPVRESVARATSAMVAAAGEGAVLPFKKIPSRTQ</sequence>
<dbReference type="GO" id="GO:0006310">
    <property type="term" value="P:DNA recombination"/>
    <property type="evidence" value="ECO:0007669"/>
    <property type="project" value="UniProtKB-KW"/>
</dbReference>
<dbReference type="InterPro" id="IPR010998">
    <property type="entry name" value="Integrase_recombinase_N"/>
</dbReference>
<comment type="similarity">
    <text evidence="1">Belongs to the 'phage' integrase family.</text>
</comment>
<evidence type="ECO:0000256" key="1">
    <source>
        <dbReference type="ARBA" id="ARBA00008857"/>
    </source>
</evidence>
<feature type="domain" description="Core-binding (CB)" evidence="7">
    <location>
        <begin position="103"/>
        <end position="183"/>
    </location>
</feature>
<reference evidence="8" key="2">
    <citation type="submission" date="2021-03" db="EMBL/GenBank/DDBJ databases">
        <title>Complete genome sequence of Burkholderia seminalis 869T2.</title>
        <authorList>
            <person name="Hung S.-H."/>
            <person name="Huang C.-T."/>
            <person name="Huang C.-C."/>
            <person name="Kuo C.-H."/>
        </authorList>
    </citation>
    <scope>NUCLEOTIDE SEQUENCE</scope>
    <source>
        <strain evidence="8">869T2</strain>
    </source>
</reference>
<reference evidence="8" key="1">
    <citation type="submission" date="2014-04" db="EMBL/GenBank/DDBJ databases">
        <authorList>
            <person name="Ho Y.-N."/>
            <person name="Huang C.-C."/>
        </authorList>
    </citation>
    <scope>NUCLEOTIDE SEQUENCE</scope>
    <source>
        <strain evidence="8">869T2</strain>
    </source>
</reference>
<evidence type="ECO:0000256" key="4">
    <source>
        <dbReference type="ARBA" id="ARBA00023172"/>
    </source>
</evidence>
<name>A0A8A8D5C3_9BURK</name>
<keyword evidence="3 5" id="KW-0238">DNA-binding</keyword>
<dbReference type="Pfam" id="PF00589">
    <property type="entry name" value="Phage_integrase"/>
    <property type="match status" value="1"/>
</dbReference>
<evidence type="ECO:0000256" key="5">
    <source>
        <dbReference type="PROSITE-ProRule" id="PRU01248"/>
    </source>
</evidence>
<dbReference type="PROSITE" id="PS51898">
    <property type="entry name" value="TYR_RECOMBINASE"/>
    <property type="match status" value="1"/>
</dbReference>
<dbReference type="InterPro" id="IPR044068">
    <property type="entry name" value="CB"/>
</dbReference>
<dbReference type="InterPro" id="IPR002104">
    <property type="entry name" value="Integrase_catalytic"/>
</dbReference>
<dbReference type="InterPro" id="IPR013762">
    <property type="entry name" value="Integrase-like_cat_sf"/>
</dbReference>
<dbReference type="Pfam" id="PF22022">
    <property type="entry name" value="Phage_int_M"/>
    <property type="match status" value="1"/>
</dbReference>
<dbReference type="InterPro" id="IPR011010">
    <property type="entry name" value="DNA_brk_join_enz"/>
</dbReference>
<dbReference type="Proteomes" id="UP000027834">
    <property type="component" value="Chromosome 1"/>
</dbReference>
<dbReference type="GO" id="GO:0003677">
    <property type="term" value="F:DNA binding"/>
    <property type="evidence" value="ECO:0007669"/>
    <property type="project" value="UniProtKB-UniRule"/>
</dbReference>
<dbReference type="GO" id="GO:0015074">
    <property type="term" value="P:DNA integration"/>
    <property type="evidence" value="ECO:0007669"/>
    <property type="project" value="UniProtKB-KW"/>
</dbReference>
<dbReference type="CDD" id="cd00796">
    <property type="entry name" value="INT_Rci_Hp1_C"/>
    <property type="match status" value="1"/>
</dbReference>
<dbReference type="Gene3D" id="1.10.443.10">
    <property type="entry name" value="Intergrase catalytic core"/>
    <property type="match status" value="1"/>
</dbReference>
<dbReference type="EMBL" id="CP072520">
    <property type="protein sequence ID" value="QTO19904.1"/>
    <property type="molecule type" value="Genomic_DNA"/>
</dbReference>
<evidence type="ECO:0000313" key="9">
    <source>
        <dbReference type="Proteomes" id="UP000027834"/>
    </source>
</evidence>
<dbReference type="AlphaFoldDB" id="A0A8A8D5C3"/>
<dbReference type="InterPro" id="IPR053876">
    <property type="entry name" value="Phage_int_M"/>
</dbReference>
<feature type="domain" description="Tyr recombinase" evidence="6">
    <location>
        <begin position="203"/>
        <end position="422"/>
    </location>
</feature>
<dbReference type="PROSITE" id="PS51900">
    <property type="entry name" value="CB"/>
    <property type="match status" value="1"/>
</dbReference>
<keyword evidence="9" id="KW-1185">Reference proteome</keyword>
<proteinExistence type="inferred from homology"/>
<dbReference type="InterPro" id="IPR050808">
    <property type="entry name" value="Phage_Integrase"/>
</dbReference>
<dbReference type="RefSeq" id="WP_080287736.1">
    <property type="nucleotide sequence ID" value="NZ_CP072520.1"/>
</dbReference>
<gene>
    <name evidence="8" type="ORF">DT99_006625</name>
</gene>
<dbReference type="InterPro" id="IPR025166">
    <property type="entry name" value="Integrase_DNA_bind_dom"/>
</dbReference>
<dbReference type="PANTHER" id="PTHR30629:SF2">
    <property type="entry name" value="PROPHAGE INTEGRASE INTS-RELATED"/>
    <property type="match status" value="1"/>
</dbReference>
<keyword evidence="2" id="KW-0229">DNA integration</keyword>
<protein>
    <submittedName>
        <fullName evidence="8">Site-specific integrase</fullName>
    </submittedName>
</protein>
<evidence type="ECO:0000259" key="6">
    <source>
        <dbReference type="PROSITE" id="PS51898"/>
    </source>
</evidence>
<evidence type="ECO:0000256" key="2">
    <source>
        <dbReference type="ARBA" id="ARBA00022908"/>
    </source>
</evidence>
<evidence type="ECO:0000313" key="8">
    <source>
        <dbReference type="EMBL" id="QTO19904.1"/>
    </source>
</evidence>
<evidence type="ECO:0000256" key="3">
    <source>
        <dbReference type="ARBA" id="ARBA00023125"/>
    </source>
</evidence>
<dbReference type="Gene3D" id="3.30.160.390">
    <property type="entry name" value="Integrase, DNA-binding domain"/>
    <property type="match status" value="1"/>
</dbReference>
<dbReference type="PANTHER" id="PTHR30629">
    <property type="entry name" value="PROPHAGE INTEGRASE"/>
    <property type="match status" value="1"/>
</dbReference>
<dbReference type="SUPFAM" id="SSF56349">
    <property type="entry name" value="DNA breaking-rejoining enzymes"/>
    <property type="match status" value="1"/>
</dbReference>
<keyword evidence="4" id="KW-0233">DNA recombination</keyword>
<organism evidence="8 9">
    <name type="scientific">Burkholderia seminalis</name>
    <dbReference type="NCBI Taxonomy" id="488731"/>
    <lineage>
        <taxon>Bacteria</taxon>
        <taxon>Pseudomonadati</taxon>
        <taxon>Pseudomonadota</taxon>
        <taxon>Betaproteobacteria</taxon>
        <taxon>Burkholderiales</taxon>
        <taxon>Burkholderiaceae</taxon>
        <taxon>Burkholderia</taxon>
        <taxon>Burkholderia cepacia complex</taxon>
    </lineage>
</organism>
<dbReference type="InterPro" id="IPR038488">
    <property type="entry name" value="Integrase_DNA-bd_sf"/>
</dbReference>
<evidence type="ECO:0000259" key="7">
    <source>
        <dbReference type="PROSITE" id="PS51900"/>
    </source>
</evidence>
<dbReference type="Gene3D" id="1.10.150.130">
    <property type="match status" value="1"/>
</dbReference>
<accession>A0A8A8D5C3</accession>
<dbReference type="Pfam" id="PF13356">
    <property type="entry name" value="Arm-DNA-bind_3"/>
    <property type="match status" value="1"/>
</dbReference>